<evidence type="ECO:0000313" key="1">
    <source>
        <dbReference type="EMBL" id="KKK47205.1"/>
    </source>
</evidence>
<organism evidence="1">
    <name type="scientific">marine sediment metagenome</name>
    <dbReference type="NCBI Taxonomy" id="412755"/>
    <lineage>
        <taxon>unclassified sequences</taxon>
        <taxon>metagenomes</taxon>
        <taxon>ecological metagenomes</taxon>
    </lineage>
</organism>
<reference evidence="1" key="1">
    <citation type="journal article" date="2015" name="Nature">
        <title>Complex archaea that bridge the gap between prokaryotes and eukaryotes.</title>
        <authorList>
            <person name="Spang A."/>
            <person name="Saw J.H."/>
            <person name="Jorgensen S.L."/>
            <person name="Zaremba-Niedzwiedzka K."/>
            <person name="Martijn J."/>
            <person name="Lind A.E."/>
            <person name="van Eijk R."/>
            <person name="Schleper C."/>
            <person name="Guy L."/>
            <person name="Ettema T.J."/>
        </authorList>
    </citation>
    <scope>NUCLEOTIDE SEQUENCE</scope>
</reference>
<protein>
    <submittedName>
        <fullName evidence="1">Uncharacterized protein</fullName>
    </submittedName>
</protein>
<accession>A0A0F8WG88</accession>
<sequence>MAAFVFKDAVIVVNSVDLTAFSNSITLNYSAELQDASCFGVDTRINLSGLKDWSIDVTFKQDFAAAAVDVTLFPLVGAVAFPITLKPTSAAISATNPEYQGTAVLGTYNPFGGTVGDLAAATVTFNPGGGNLVRDITP</sequence>
<proteinExistence type="predicted"/>
<comment type="caution">
    <text evidence="1">The sequence shown here is derived from an EMBL/GenBank/DDBJ whole genome shotgun (WGS) entry which is preliminary data.</text>
</comment>
<dbReference type="EMBL" id="LAZR01069695">
    <property type="protein sequence ID" value="KKK47205.1"/>
    <property type="molecule type" value="Genomic_DNA"/>
</dbReference>
<gene>
    <name evidence="1" type="ORF">LCGC14_3157550</name>
</gene>
<name>A0A0F8WG88_9ZZZZ</name>
<dbReference type="AlphaFoldDB" id="A0A0F8WG88"/>